<sequence>MLGTEPDGRGLTVSHDGEAVAGHGDLPAAVFGAEGRQERVAVDLDHERGRLRNFGGYRAVYDEPLTPVELKVD</sequence>
<feature type="region of interest" description="Disordered" evidence="1">
    <location>
        <begin position="1"/>
        <end position="23"/>
    </location>
</feature>
<reference evidence="2 3" key="1">
    <citation type="submission" date="2014-12" db="EMBL/GenBank/DDBJ databases">
        <title>Genome assembly of Enhygromyxa salina DSM 15201.</title>
        <authorList>
            <person name="Sharma G."/>
            <person name="Subramanian S."/>
        </authorList>
    </citation>
    <scope>NUCLEOTIDE SEQUENCE [LARGE SCALE GENOMIC DNA]</scope>
    <source>
        <strain evidence="2 3">DSM 15201</strain>
    </source>
</reference>
<name>A0A0C1Z493_9BACT</name>
<evidence type="ECO:0000313" key="2">
    <source>
        <dbReference type="EMBL" id="KIG12489.1"/>
    </source>
</evidence>
<evidence type="ECO:0000256" key="1">
    <source>
        <dbReference type="SAM" id="MobiDB-lite"/>
    </source>
</evidence>
<dbReference type="AlphaFoldDB" id="A0A0C1Z493"/>
<proteinExistence type="predicted"/>
<dbReference type="Proteomes" id="UP000031599">
    <property type="component" value="Unassembled WGS sequence"/>
</dbReference>
<gene>
    <name evidence="2" type="ORF">DB30_01306</name>
</gene>
<evidence type="ECO:0000313" key="3">
    <source>
        <dbReference type="Proteomes" id="UP000031599"/>
    </source>
</evidence>
<comment type="caution">
    <text evidence="2">The sequence shown here is derived from an EMBL/GenBank/DDBJ whole genome shotgun (WGS) entry which is preliminary data.</text>
</comment>
<accession>A0A0C1Z493</accession>
<organism evidence="2 3">
    <name type="scientific">Enhygromyxa salina</name>
    <dbReference type="NCBI Taxonomy" id="215803"/>
    <lineage>
        <taxon>Bacteria</taxon>
        <taxon>Pseudomonadati</taxon>
        <taxon>Myxococcota</taxon>
        <taxon>Polyangia</taxon>
        <taxon>Nannocystales</taxon>
        <taxon>Nannocystaceae</taxon>
        <taxon>Enhygromyxa</taxon>
    </lineage>
</organism>
<dbReference type="EMBL" id="JMCC02000128">
    <property type="protein sequence ID" value="KIG12489.1"/>
    <property type="molecule type" value="Genomic_DNA"/>
</dbReference>
<protein>
    <submittedName>
        <fullName evidence="2">Uncharacterized protein</fullName>
    </submittedName>
</protein>